<dbReference type="RefSeq" id="WP_353293619.1">
    <property type="nucleotide sequence ID" value="NZ_BAABWH010000002.1"/>
</dbReference>
<dbReference type="Proteomes" id="UP001481413">
    <property type="component" value="Unassembled WGS sequence"/>
</dbReference>
<dbReference type="InterPro" id="IPR008557">
    <property type="entry name" value="PhoX"/>
</dbReference>
<comment type="caution">
    <text evidence="1">The sequence shown here is derived from an EMBL/GenBank/DDBJ whole genome shotgun (WGS) entry which is preliminary data.</text>
</comment>
<dbReference type="Pfam" id="PF05787">
    <property type="entry name" value="PhoX"/>
    <property type="match status" value="1"/>
</dbReference>
<evidence type="ECO:0000313" key="1">
    <source>
        <dbReference type="EMBL" id="GAA6144675.1"/>
    </source>
</evidence>
<reference evidence="1 2" key="1">
    <citation type="submission" date="2024-04" db="EMBL/GenBank/DDBJ databases">
        <title>Draft genome sequence of Thalassolituus maritimus NBRC 116585.</title>
        <authorList>
            <person name="Miyakawa T."/>
            <person name="Kusuya Y."/>
            <person name="Miura T."/>
        </authorList>
    </citation>
    <scope>NUCLEOTIDE SEQUENCE [LARGE SCALE GENOMIC DNA]</scope>
    <source>
        <strain evidence="1 2">5NW40-0001</strain>
    </source>
</reference>
<dbReference type="SUPFAM" id="SSF101898">
    <property type="entry name" value="NHL repeat"/>
    <property type="match status" value="1"/>
</dbReference>
<evidence type="ECO:0000313" key="2">
    <source>
        <dbReference type="Proteomes" id="UP001481413"/>
    </source>
</evidence>
<organism evidence="1 2">
    <name type="scientific">Thalassolituus maritimus</name>
    <dbReference type="NCBI Taxonomy" id="484498"/>
    <lineage>
        <taxon>Bacteria</taxon>
        <taxon>Pseudomonadati</taxon>
        <taxon>Pseudomonadota</taxon>
        <taxon>Gammaproteobacteria</taxon>
        <taxon>Oceanospirillales</taxon>
        <taxon>Oceanospirillaceae</taxon>
        <taxon>Thalassolituus</taxon>
    </lineage>
</organism>
<keyword evidence="2" id="KW-1185">Reference proteome</keyword>
<name>A0ABP9ZX17_9GAMM</name>
<protein>
    <submittedName>
        <fullName evidence="1">PhoX family phosphatase</fullName>
    </submittedName>
</protein>
<dbReference type="PANTHER" id="PTHR35399">
    <property type="entry name" value="SLR8030 PROTEIN"/>
    <property type="match status" value="1"/>
</dbReference>
<accession>A0ABP9ZX17</accession>
<gene>
    <name evidence="1" type="ORF">NBRC116585_07920</name>
</gene>
<sequence>MSKATFNPTIFNKSGNKPFAAILDKRISRRDVLVKGGSGMAAVSLMSTFGLTGCGGDSGSDGSEFVSELNFNPIPGSLTDAVVVPEGYTAQVLAPWGTPLNRAAGNFQTDGSNTSIDQENAVGMHHDGMHFFPLEDSSTEGLLVVNHEYIDTSALHADGELDAETGAPVTAEAARKQINAHGVSVIRVRFDGTQWVVVENDPHNRRFTGASAMELAGPVSGVGQTITPYSRDGMMARGTLNNCGNGHTPWGTYLTCEENWPGYFFGEEETQTADQQRIGVSSSRGRYGWELFAGDDSEADDEFTRFNVTPTGNSAIEDYRNEANGHGYIVEIDPYNPDSTPVKRTAMGRFRHEGVAYGKLESGKPVSFYSGHDARFEYIYKFESDALWDPADANPTDRLATGAKYMDAGTLYVARFDESGRGVWLPLTLSSVTTDGGTLADTFDSLEAIILNTAGAADLVGATPMDRPEWTAVDPVTGTVYLTLTNNTRRNEETGTNAANPRLNNAYGHIIRWDDDAEGTGFAWDIFVYGSADVDTDGVKVPADINKSGLTEMTQFASPDGLAFDGRGIMWIQTDNGADDVTQYTNDQMIAVIPSQLQTTDGDYETINADNQAQLKRFFVGPNGCEVTGIAFSPDYTSLFVNIQHPGNWPYSTDAAEETPDGVSVRPRAATVVIRKADGGPVGV</sequence>
<proteinExistence type="predicted"/>
<dbReference type="PANTHER" id="PTHR35399:SF2">
    <property type="entry name" value="DUF839 DOMAIN-CONTAINING PROTEIN"/>
    <property type="match status" value="1"/>
</dbReference>
<dbReference type="EMBL" id="BAABWH010000002">
    <property type="protein sequence ID" value="GAA6144675.1"/>
    <property type="molecule type" value="Genomic_DNA"/>
</dbReference>